<reference evidence="1" key="1">
    <citation type="submission" date="2022-07" db="EMBL/GenBank/DDBJ databases">
        <title>Genome Sequence of Leucocoprinus birnbaumii.</title>
        <authorList>
            <person name="Buettner E."/>
        </authorList>
    </citation>
    <scope>NUCLEOTIDE SEQUENCE</scope>
    <source>
        <strain evidence="1">VT141</strain>
    </source>
</reference>
<organism evidence="1 2">
    <name type="scientific">Leucocoprinus birnbaumii</name>
    <dbReference type="NCBI Taxonomy" id="56174"/>
    <lineage>
        <taxon>Eukaryota</taxon>
        <taxon>Fungi</taxon>
        <taxon>Dikarya</taxon>
        <taxon>Basidiomycota</taxon>
        <taxon>Agaricomycotina</taxon>
        <taxon>Agaricomycetes</taxon>
        <taxon>Agaricomycetidae</taxon>
        <taxon>Agaricales</taxon>
        <taxon>Agaricineae</taxon>
        <taxon>Agaricaceae</taxon>
        <taxon>Leucocoprinus</taxon>
    </lineage>
</organism>
<gene>
    <name evidence="1" type="ORF">NP233_g8771</name>
</gene>
<comment type="caution">
    <text evidence="1">The sequence shown here is derived from an EMBL/GenBank/DDBJ whole genome shotgun (WGS) entry which is preliminary data.</text>
</comment>
<proteinExistence type="predicted"/>
<name>A0AAD5VMB1_9AGAR</name>
<keyword evidence="2" id="KW-1185">Reference proteome</keyword>
<dbReference type="EMBL" id="JANIEX010000731">
    <property type="protein sequence ID" value="KAJ3563701.1"/>
    <property type="molecule type" value="Genomic_DNA"/>
</dbReference>
<evidence type="ECO:0000313" key="2">
    <source>
        <dbReference type="Proteomes" id="UP001213000"/>
    </source>
</evidence>
<protein>
    <submittedName>
        <fullName evidence="1">Uncharacterized protein</fullName>
    </submittedName>
</protein>
<dbReference type="Proteomes" id="UP001213000">
    <property type="component" value="Unassembled WGS sequence"/>
</dbReference>
<sequence>MSRQQIRQYRLLELEREQHMEDADGLVMTEEQRQALFDSFESVKLEFHDLDGLRWTQTALRRRKHTHRPTILPKPSSRRPFAMVADPQIPAYDLDATVRDANQSRGRPRIDISWWVYPIVSNLGASPMIEQLLEPRGPPSPLNLANDRLLSPSFTSPILQAQVYLQA</sequence>
<dbReference type="AlphaFoldDB" id="A0AAD5VMB1"/>
<accession>A0AAD5VMB1</accession>
<evidence type="ECO:0000313" key="1">
    <source>
        <dbReference type="EMBL" id="KAJ3563701.1"/>
    </source>
</evidence>